<protein>
    <recommendedName>
        <fullName evidence="6">VWFA domain-containing protein</fullName>
    </recommendedName>
</protein>
<dbReference type="Proteomes" id="UP000178187">
    <property type="component" value="Unassembled WGS sequence"/>
</dbReference>
<keyword evidence="3 5" id="KW-1133">Transmembrane helix</keyword>
<dbReference type="PANTHER" id="PTHR22550">
    <property type="entry name" value="SPORE GERMINATION PROTEIN"/>
    <property type="match status" value="1"/>
</dbReference>
<dbReference type="PROSITE" id="PS50234">
    <property type="entry name" value="VWFA"/>
    <property type="match status" value="1"/>
</dbReference>
<dbReference type="InterPro" id="IPR002035">
    <property type="entry name" value="VWF_A"/>
</dbReference>
<dbReference type="InterPro" id="IPR036465">
    <property type="entry name" value="vWFA_dom_sf"/>
</dbReference>
<evidence type="ECO:0000259" key="6">
    <source>
        <dbReference type="PROSITE" id="PS50234"/>
    </source>
</evidence>
<name>A0A1G1KYS6_9BACT</name>
<feature type="transmembrane region" description="Helical" evidence="5">
    <location>
        <begin position="6"/>
        <end position="24"/>
    </location>
</feature>
<evidence type="ECO:0000256" key="4">
    <source>
        <dbReference type="ARBA" id="ARBA00023136"/>
    </source>
</evidence>
<keyword evidence="2 5" id="KW-0812">Transmembrane</keyword>
<evidence type="ECO:0000313" key="7">
    <source>
        <dbReference type="EMBL" id="OGW98002.1"/>
    </source>
</evidence>
<dbReference type="Pfam" id="PF13519">
    <property type="entry name" value="VWA_2"/>
    <property type="match status" value="1"/>
</dbReference>
<sequence>MQLVYPEWLNGLWLVAGLFLFYGWTQRRKRQMLQYFGNWQTLKSLTESHSRQKEWAKKILLMVILTLLIIAVAQPQWGEVKKEVKRKGIEIVFLLDTSLSMRAEDVSPSRIERAKIIMKSFLRELKGDRVGIVTFAGSGFIQSPLTLDYDAFLLFANSIQVGYIPDPGTSLGEAIKTAIKAFPENKQKNHTMVLLSDGENLEGAVDFAIQAAQSANIRIYTVGLGTPDGAPIPLRSEQGEQVTGYKKDKQGQVVITKLNEQLLKDISEKTKGVYFLATPDGREVDWIYQHMQNIEKKELKQRVVVEREEHFQAFLGLAVFLLIIEMLLSETQKAKAHA</sequence>
<dbReference type="SUPFAM" id="SSF53300">
    <property type="entry name" value="vWA-like"/>
    <property type="match status" value="1"/>
</dbReference>
<evidence type="ECO:0000256" key="2">
    <source>
        <dbReference type="ARBA" id="ARBA00022692"/>
    </source>
</evidence>
<evidence type="ECO:0000256" key="1">
    <source>
        <dbReference type="ARBA" id="ARBA00022475"/>
    </source>
</evidence>
<reference evidence="7 8" key="1">
    <citation type="journal article" date="2016" name="Nat. Commun.">
        <title>Thousands of microbial genomes shed light on interconnected biogeochemical processes in an aquifer system.</title>
        <authorList>
            <person name="Anantharaman K."/>
            <person name="Brown C.T."/>
            <person name="Hug L.A."/>
            <person name="Sharon I."/>
            <person name="Castelle C.J."/>
            <person name="Probst A.J."/>
            <person name="Thomas B.C."/>
            <person name="Singh A."/>
            <person name="Wilkins M.J."/>
            <person name="Karaoz U."/>
            <person name="Brodie E.L."/>
            <person name="Williams K.H."/>
            <person name="Hubbard S.S."/>
            <person name="Banfield J.F."/>
        </authorList>
    </citation>
    <scope>NUCLEOTIDE SEQUENCE [LARGE SCALE GENOMIC DNA]</scope>
</reference>
<dbReference type="AlphaFoldDB" id="A0A1G1KYS6"/>
<evidence type="ECO:0000256" key="3">
    <source>
        <dbReference type="ARBA" id="ARBA00022989"/>
    </source>
</evidence>
<organism evidence="7 8">
    <name type="scientific">Candidatus Danuiimicrobium aquiferis</name>
    <dbReference type="NCBI Taxonomy" id="1801832"/>
    <lineage>
        <taxon>Bacteria</taxon>
        <taxon>Pseudomonadati</taxon>
        <taxon>Candidatus Omnitrophota</taxon>
        <taxon>Candidatus Danuiimicrobium</taxon>
    </lineage>
</organism>
<gene>
    <name evidence="7" type="ORF">A3G33_07135</name>
</gene>
<evidence type="ECO:0000256" key="5">
    <source>
        <dbReference type="SAM" id="Phobius"/>
    </source>
</evidence>
<dbReference type="SMART" id="SM00327">
    <property type="entry name" value="VWA"/>
    <property type="match status" value="1"/>
</dbReference>
<evidence type="ECO:0000313" key="8">
    <source>
        <dbReference type="Proteomes" id="UP000178187"/>
    </source>
</evidence>
<keyword evidence="4 5" id="KW-0472">Membrane</keyword>
<dbReference type="EMBL" id="MHFR01000037">
    <property type="protein sequence ID" value="OGW98002.1"/>
    <property type="molecule type" value="Genomic_DNA"/>
</dbReference>
<dbReference type="Gene3D" id="3.40.50.410">
    <property type="entry name" value="von Willebrand factor, type A domain"/>
    <property type="match status" value="1"/>
</dbReference>
<feature type="domain" description="VWFA" evidence="6">
    <location>
        <begin position="90"/>
        <end position="270"/>
    </location>
</feature>
<feature type="transmembrane region" description="Helical" evidence="5">
    <location>
        <begin position="59"/>
        <end position="77"/>
    </location>
</feature>
<dbReference type="Pfam" id="PF07584">
    <property type="entry name" value="BatA"/>
    <property type="match status" value="1"/>
</dbReference>
<dbReference type="PANTHER" id="PTHR22550:SF5">
    <property type="entry name" value="LEUCINE ZIPPER PROTEIN 4"/>
    <property type="match status" value="1"/>
</dbReference>
<proteinExistence type="predicted"/>
<comment type="caution">
    <text evidence="7">The sequence shown here is derived from an EMBL/GenBank/DDBJ whole genome shotgun (WGS) entry which is preliminary data.</text>
</comment>
<dbReference type="InterPro" id="IPR050768">
    <property type="entry name" value="UPF0353/GerABKA_families"/>
</dbReference>
<accession>A0A1G1KYS6</accession>
<keyword evidence="1" id="KW-1003">Cell membrane</keyword>
<dbReference type="InterPro" id="IPR024163">
    <property type="entry name" value="Aerotolerance_reg_N"/>
</dbReference>